<name>A0ABU4URE7_9PSEU</name>
<reference evidence="2 3" key="2">
    <citation type="submission" date="2023-11" db="EMBL/GenBank/DDBJ databases">
        <authorList>
            <person name="Lara A.C."/>
            <person name="Chronakova A."/>
        </authorList>
    </citation>
    <scope>NUCLEOTIDE SEQUENCE [LARGE SCALE GENOMIC DNA]</scope>
    <source>
        <strain evidence="2 3">BCCO 10_0061</strain>
    </source>
</reference>
<keyword evidence="1" id="KW-0812">Transmembrane</keyword>
<dbReference type="RefSeq" id="WP_319973579.1">
    <property type="nucleotide sequence ID" value="NZ_JAXAVU010000001.1"/>
</dbReference>
<dbReference type="Proteomes" id="UP001285352">
    <property type="component" value="Unassembled WGS sequence"/>
</dbReference>
<protein>
    <submittedName>
        <fullName evidence="2">Uncharacterized protein</fullName>
    </submittedName>
</protein>
<keyword evidence="3" id="KW-1185">Reference proteome</keyword>
<sequence>MIATPKSAALDTGLAAEAAPELSDLPETIGVGAESPQGAGQSESIRMTTVLTVAGLTALAALAAVAAVAATSVVLAVVPE</sequence>
<comment type="caution">
    <text evidence="2">The sequence shown here is derived from an EMBL/GenBank/DDBJ whole genome shotgun (WGS) entry which is preliminary data.</text>
</comment>
<keyword evidence="1" id="KW-1133">Transmembrane helix</keyword>
<reference evidence="2 3" key="1">
    <citation type="submission" date="2023-11" db="EMBL/GenBank/DDBJ databases">
        <title>Lentzea sokolovensis, sp. nov., Lentzea kristufkii, sp. nov., and Lentzea miocenensis, sp. nov., rare actinobacteria from Sokolov Coal Basin, Miocene lacustrine sediment, Czech Republic.</title>
        <authorList>
            <person name="Lara A."/>
            <person name="Kotroba L."/>
            <person name="Nouioui I."/>
            <person name="Neumann-Schaal M."/>
            <person name="Mast Y."/>
            <person name="Chronakova A."/>
        </authorList>
    </citation>
    <scope>NUCLEOTIDE SEQUENCE [LARGE SCALE GENOMIC DNA]</scope>
    <source>
        <strain evidence="2 3">BCCO 10_0061</strain>
    </source>
</reference>
<evidence type="ECO:0000256" key="1">
    <source>
        <dbReference type="SAM" id="Phobius"/>
    </source>
</evidence>
<gene>
    <name evidence="2" type="ORF">SK854_04070</name>
</gene>
<proteinExistence type="predicted"/>
<evidence type="ECO:0000313" key="3">
    <source>
        <dbReference type="Proteomes" id="UP001285352"/>
    </source>
</evidence>
<accession>A0ABU4URE7</accession>
<evidence type="ECO:0000313" key="2">
    <source>
        <dbReference type="EMBL" id="MDX8141275.1"/>
    </source>
</evidence>
<dbReference type="EMBL" id="JAXAVU010000001">
    <property type="protein sequence ID" value="MDX8141275.1"/>
    <property type="molecule type" value="Genomic_DNA"/>
</dbReference>
<keyword evidence="1" id="KW-0472">Membrane</keyword>
<feature type="transmembrane region" description="Helical" evidence="1">
    <location>
        <begin position="50"/>
        <end position="78"/>
    </location>
</feature>
<organism evidence="2 3">
    <name type="scientific">Lentzea sokolovensis</name>
    <dbReference type="NCBI Taxonomy" id="3095429"/>
    <lineage>
        <taxon>Bacteria</taxon>
        <taxon>Bacillati</taxon>
        <taxon>Actinomycetota</taxon>
        <taxon>Actinomycetes</taxon>
        <taxon>Pseudonocardiales</taxon>
        <taxon>Pseudonocardiaceae</taxon>
        <taxon>Lentzea</taxon>
    </lineage>
</organism>